<feature type="compositionally biased region" description="Polar residues" evidence="1">
    <location>
        <begin position="647"/>
        <end position="657"/>
    </location>
</feature>
<feature type="region of interest" description="Disordered" evidence="1">
    <location>
        <begin position="706"/>
        <end position="786"/>
    </location>
</feature>
<keyword evidence="4" id="KW-1185">Reference proteome</keyword>
<dbReference type="PANTHER" id="PTHR33170:SF8">
    <property type="entry name" value="OS07G0485366 PROTEIN"/>
    <property type="match status" value="1"/>
</dbReference>
<evidence type="ECO:0000313" key="3">
    <source>
        <dbReference type="EMBL" id="CAD6263486.1"/>
    </source>
</evidence>
<dbReference type="InterPro" id="IPR005135">
    <property type="entry name" value="Endo/exonuclease/phosphatase"/>
</dbReference>
<reference evidence="3" key="1">
    <citation type="submission" date="2020-10" db="EMBL/GenBank/DDBJ databases">
        <authorList>
            <person name="Han B."/>
            <person name="Lu T."/>
            <person name="Zhao Q."/>
            <person name="Huang X."/>
            <person name="Zhao Y."/>
        </authorList>
    </citation>
    <scope>NUCLEOTIDE SEQUENCE</scope>
</reference>
<dbReference type="SUPFAM" id="SSF56219">
    <property type="entry name" value="DNase I-like"/>
    <property type="match status" value="1"/>
</dbReference>
<feature type="region of interest" description="Disordered" evidence="1">
    <location>
        <begin position="605"/>
        <end position="664"/>
    </location>
</feature>
<evidence type="ECO:0000313" key="4">
    <source>
        <dbReference type="Proteomes" id="UP000604825"/>
    </source>
</evidence>
<organism evidence="3 4">
    <name type="scientific">Miscanthus lutarioriparius</name>
    <dbReference type="NCBI Taxonomy" id="422564"/>
    <lineage>
        <taxon>Eukaryota</taxon>
        <taxon>Viridiplantae</taxon>
        <taxon>Streptophyta</taxon>
        <taxon>Embryophyta</taxon>
        <taxon>Tracheophyta</taxon>
        <taxon>Spermatophyta</taxon>
        <taxon>Magnoliopsida</taxon>
        <taxon>Liliopsida</taxon>
        <taxon>Poales</taxon>
        <taxon>Poaceae</taxon>
        <taxon>PACMAD clade</taxon>
        <taxon>Panicoideae</taxon>
        <taxon>Andropogonodae</taxon>
        <taxon>Andropogoneae</taxon>
        <taxon>Saccharinae</taxon>
        <taxon>Miscanthus</taxon>
    </lineage>
</organism>
<feature type="region of interest" description="Disordered" evidence="1">
    <location>
        <begin position="289"/>
        <end position="366"/>
    </location>
</feature>
<evidence type="ECO:0000256" key="1">
    <source>
        <dbReference type="SAM" id="MobiDB-lite"/>
    </source>
</evidence>
<dbReference type="InterPro" id="IPR036691">
    <property type="entry name" value="Endo/exonu/phosph_ase_sf"/>
</dbReference>
<dbReference type="PANTHER" id="PTHR33170">
    <property type="entry name" value="DUF4283 DOMAIN-CONTAINING PROTEIN-RELATED"/>
    <property type="match status" value="1"/>
</dbReference>
<sequence>MRKQKQNLNPIPPCIKSKFALIARHKGKAGGAVEDLGVDGDSVEDPIREDLLRRRRLTLAPRPISVLARSRLVGSADEASVHPSDNQLEDEEAPATSAEYGEFFHSAILAGFNPDEATGYALEKCSGEFNVNKNKFSAQPEETLCEDFWNQIGFPKGSRWLILWIGKILDHSQITLLVQKFPLRRPRMVRPWRGPLPKPRSSAPVTLATFMPPELVTNPDRVAVDTASCMAVNSIAKQSQDLRVLVEREKSFGRSRGDLTPTPVRLASERSWARGTGLGVGHGYVSRHLGRHNAAGSGDGRGAQSDHDWNQRGHQQHFQQAEYRPRGRTEASSATVEAIKQQDKPEASGSHPQPLASTDLAKPKKVKPPRCFRCKCNGHLADCCKADLDCFICNKKNAHISAKCPLVELPKPTASMLGFAKNELGFFHIPDFEYKLDTPKPSPTALIKVTGGKIDAATVQTELAKFITADWNWEALPHGDDSFLVEFPSEDELKRRVDIDFCLKNHGVTLTISEWQDASDSIPAYHLDEVWVHVSKVPHPWRHYPGFWALGTVIGATLEVDMLTHRKKGVIWIRVGTMSREYLPFTTDVVFGKVGHEVTFSLEEANFEPAIPPPNPDYSDRDEDAAGKDDANHGRDGGQAQKKQKTIENMSSSSNAPTGGGPVPMQLATAMSLLEKKGLGKLSQLLSLDDIAKLPTVYVTSSAKNVKGNACSGKSLHPPEKATSGERTSTEPSLEATKRSLLAGTHTLPSDQSRSPRLSKKVTPTQPMPTSPRPKVGTNSRSTSPIPMLCEIDSSVRPEIPHSSSSAPTIRQTVKPAESGDLLMSSDDEAVVDDDLVAHLIKDVSEVDFEVMDLDIKLCDLKATVRKSKSTSRKWKQDMSKTNLARLSGGADFVWHCLPPRGRSGGILLGVNTEMLHLSLIVEGEFYIKFHLCNKANNFKWILMTVYGPAQDDFKSAFLAELVRACQQNPLPTLIGGDFNILRSSKDKNYDRYVDRWPFLFNAVIDSFNLREIDLTGRQFTWANSLPKPTYERLDRALMSTEWDFKYHLVSLQALDKGGVGPHTPTIRYGDTGL</sequence>
<protein>
    <recommendedName>
        <fullName evidence="2">Endonuclease/exonuclease/phosphatase domain-containing protein</fullName>
    </recommendedName>
</protein>
<proteinExistence type="predicted"/>
<comment type="caution">
    <text evidence="3">The sequence shown here is derived from an EMBL/GenBank/DDBJ whole genome shotgun (WGS) entry which is preliminary data.</text>
</comment>
<gene>
    <name evidence="3" type="ORF">NCGR_LOCUS46791</name>
</gene>
<dbReference type="EMBL" id="CAJGYO010000012">
    <property type="protein sequence ID" value="CAD6263486.1"/>
    <property type="molecule type" value="Genomic_DNA"/>
</dbReference>
<dbReference type="OrthoDB" id="693261at2759"/>
<name>A0A811R1U4_9POAL</name>
<dbReference type="GO" id="GO:0003824">
    <property type="term" value="F:catalytic activity"/>
    <property type="evidence" value="ECO:0007669"/>
    <property type="project" value="InterPro"/>
</dbReference>
<feature type="domain" description="Endonuclease/exonuclease/phosphatase" evidence="2">
    <location>
        <begin position="885"/>
        <end position="1043"/>
    </location>
</feature>
<dbReference type="Gene3D" id="3.60.10.10">
    <property type="entry name" value="Endonuclease/exonuclease/phosphatase"/>
    <property type="match status" value="1"/>
</dbReference>
<dbReference type="AlphaFoldDB" id="A0A811R1U4"/>
<accession>A0A811R1U4</accession>
<feature type="compositionally biased region" description="Basic and acidic residues" evidence="1">
    <location>
        <begin position="624"/>
        <end position="636"/>
    </location>
</feature>
<dbReference type="Proteomes" id="UP000604825">
    <property type="component" value="Unassembled WGS sequence"/>
</dbReference>
<dbReference type="Pfam" id="PF03372">
    <property type="entry name" value="Exo_endo_phos"/>
    <property type="match status" value="1"/>
</dbReference>
<feature type="compositionally biased region" description="Polar residues" evidence="1">
    <location>
        <begin position="747"/>
        <end position="756"/>
    </location>
</feature>
<evidence type="ECO:0000259" key="2">
    <source>
        <dbReference type="Pfam" id="PF03372"/>
    </source>
</evidence>